<evidence type="ECO:0000256" key="1">
    <source>
        <dbReference type="SAM" id="MobiDB-lite"/>
    </source>
</evidence>
<dbReference type="AlphaFoldDB" id="A0A0C9QBF1"/>
<comment type="caution">
    <text evidence="2">The sequence shown here is derived from an EMBL/GenBank/DDBJ whole genome shotgun (WGS) entry which is preliminary data.</text>
</comment>
<organism evidence="2 3">
    <name type="scientific">Lacticaseibacillus paracasei NRIC 0644</name>
    <dbReference type="NCBI Taxonomy" id="1435038"/>
    <lineage>
        <taxon>Bacteria</taxon>
        <taxon>Bacillati</taxon>
        <taxon>Bacillota</taxon>
        <taxon>Bacilli</taxon>
        <taxon>Lactobacillales</taxon>
        <taxon>Lactobacillaceae</taxon>
        <taxon>Lacticaseibacillus</taxon>
    </lineage>
</organism>
<dbReference type="InterPro" id="IPR012347">
    <property type="entry name" value="Ferritin-like"/>
</dbReference>
<dbReference type="Proteomes" id="UP000032552">
    <property type="component" value="Unassembled WGS sequence"/>
</dbReference>
<proteinExistence type="predicted"/>
<sequence>MSVTTGMKSITADQVKEQQAAAAKQADHDHHVPTAGAMSGHVLANLQVLVRKLIQFRVTLRGVTSETDRQLLEQLLQQAQTHFDDLVADLAAQGEDFPTTTAEFGEYTMLKEDPAFRFWTNDMKLDAVVNDLDTCQLFASRAIPLANKENKAVLAADMLQLQRWHEQSILRLQTRLGRQVTAGRALLDEDEDDD</sequence>
<feature type="region of interest" description="Disordered" evidence="1">
    <location>
        <begin position="15"/>
        <end position="35"/>
    </location>
</feature>
<accession>A0A0C9QBF1</accession>
<evidence type="ECO:0000313" key="2">
    <source>
        <dbReference type="EMBL" id="GAN37117.1"/>
    </source>
</evidence>
<dbReference type="EMBL" id="BAYM01000098">
    <property type="protein sequence ID" value="GAN37117.1"/>
    <property type="molecule type" value="Genomic_DNA"/>
</dbReference>
<evidence type="ECO:0000313" key="3">
    <source>
        <dbReference type="Proteomes" id="UP000032552"/>
    </source>
</evidence>
<keyword evidence="2" id="KW-0238">DNA-binding</keyword>
<gene>
    <name evidence="2" type="ORF">LC0644_1706</name>
</gene>
<dbReference type="RefSeq" id="WP_045625446.1">
    <property type="nucleotide sequence ID" value="NZ_BAYM01000098.1"/>
</dbReference>
<name>A0A0C9QBF1_LACPA</name>
<protein>
    <submittedName>
        <fullName evidence="2">DNA-binding ferritin-like protein</fullName>
    </submittedName>
</protein>
<reference evidence="3" key="1">
    <citation type="submission" date="2014-05" db="EMBL/GenBank/DDBJ databases">
        <title>Whole genome sequencing of Lactobacillus casei NRIC0644.</title>
        <authorList>
            <person name="Atarashi H."/>
            <person name="Yoshida Y."/>
            <person name="Fujimura S."/>
            <person name="Tanaka N."/>
            <person name="Shiwa Y."/>
            <person name="Yoshikawa H."/>
            <person name="Okada S."/>
            <person name="Nakagawa J."/>
        </authorList>
    </citation>
    <scope>NUCLEOTIDE SEQUENCE [LARGE SCALE GENOMIC DNA]</scope>
    <source>
        <strain evidence="3">NRIC0644</strain>
    </source>
</reference>
<dbReference type="InterPro" id="IPR009078">
    <property type="entry name" value="Ferritin-like_SF"/>
</dbReference>
<dbReference type="SUPFAM" id="SSF47240">
    <property type="entry name" value="Ferritin-like"/>
    <property type="match status" value="1"/>
</dbReference>
<dbReference type="Gene3D" id="1.20.1260.10">
    <property type="match status" value="1"/>
</dbReference>
<dbReference type="GO" id="GO:0003677">
    <property type="term" value="F:DNA binding"/>
    <property type="evidence" value="ECO:0007669"/>
    <property type="project" value="UniProtKB-KW"/>
</dbReference>